<reference evidence="2 3" key="1">
    <citation type="journal article" date="2015" name="Int. J. Syst. Evol. Microbiol.">
        <title>Methanoculleus sediminis sp. nov., a methanogen from sediments near a submarine mud volcano.</title>
        <authorList>
            <person name="Chen S.C."/>
            <person name="Chen M.F."/>
            <person name="Lai M.C."/>
            <person name="Weng C.Y."/>
            <person name="Wu S.Y."/>
            <person name="Lin S."/>
            <person name="Yang T.F."/>
            <person name="Chen P.C."/>
        </authorList>
    </citation>
    <scope>NUCLEOTIDE SEQUENCE [LARGE SCALE GENOMIC DNA]</scope>
    <source>
        <strain evidence="2 3">S3Fa</strain>
    </source>
</reference>
<organism evidence="2 3">
    <name type="scientific">Methanoculleus sediminis</name>
    <dbReference type="NCBI Taxonomy" id="1550566"/>
    <lineage>
        <taxon>Archaea</taxon>
        <taxon>Methanobacteriati</taxon>
        <taxon>Methanobacteriota</taxon>
        <taxon>Stenosarchaea group</taxon>
        <taxon>Methanomicrobia</taxon>
        <taxon>Methanomicrobiales</taxon>
        <taxon>Methanomicrobiaceae</taxon>
        <taxon>Methanoculleus</taxon>
    </lineage>
</organism>
<dbReference type="Gene3D" id="3.20.20.150">
    <property type="entry name" value="Divalent-metal-dependent TIM barrel enzymes"/>
    <property type="match status" value="1"/>
</dbReference>
<dbReference type="OrthoDB" id="372143at2157"/>
<evidence type="ECO:0000313" key="3">
    <source>
        <dbReference type="Proteomes" id="UP000035301"/>
    </source>
</evidence>
<name>A0A0H1R500_9EURY</name>
<dbReference type="GO" id="GO:0016853">
    <property type="term" value="F:isomerase activity"/>
    <property type="evidence" value="ECO:0007669"/>
    <property type="project" value="UniProtKB-KW"/>
</dbReference>
<dbReference type="PANTHER" id="PTHR12110">
    <property type="entry name" value="HYDROXYPYRUVATE ISOMERASE"/>
    <property type="match status" value="1"/>
</dbReference>
<evidence type="ECO:0000259" key="1">
    <source>
        <dbReference type="Pfam" id="PF01261"/>
    </source>
</evidence>
<comment type="caution">
    <text evidence="2">The sequence shown here is derived from an EMBL/GenBank/DDBJ whole genome shotgun (WGS) entry which is preliminary data.</text>
</comment>
<dbReference type="Pfam" id="PF01261">
    <property type="entry name" value="AP_endonuc_2"/>
    <property type="match status" value="1"/>
</dbReference>
<keyword evidence="2" id="KW-0413">Isomerase</keyword>
<dbReference type="AlphaFoldDB" id="A0A0H1R500"/>
<proteinExistence type="predicted"/>
<accession>A0A0H1R500</accession>
<keyword evidence="3" id="KW-1185">Reference proteome</keyword>
<gene>
    <name evidence="2" type="ORF">SZ63_09160</name>
</gene>
<dbReference type="SUPFAM" id="SSF51658">
    <property type="entry name" value="Xylose isomerase-like"/>
    <property type="match status" value="1"/>
</dbReference>
<sequence>MSLVPYFSASSKIWESRDWVYGLEEIGYAGWEIVADGKYRLDNPENFAAVRENLESTGLLATVHAPYSDLNLASLNYPIWRESIRQTCCCIQHAAELTDRVTVHPGFVSPVGKLVPEKVWEMQKTALVEIGKCAEDHGVLACVENMISIKDFLCRYPEEILGLTEGIAGIGITLDVGHANTNGLVDAFLAHVTEVDHLHIHDNHGQSDEHLALGDGTIPWEKVGRVIARDYSGPAVIEGRNLEEAKRSLAAFRKWFV</sequence>
<dbReference type="STRING" id="1550566.SZ63_09160"/>
<dbReference type="InterPro" id="IPR036237">
    <property type="entry name" value="Xyl_isomerase-like_sf"/>
</dbReference>
<dbReference type="PATRIC" id="fig|1550566.3.peg.1992"/>
<evidence type="ECO:0000313" key="2">
    <source>
        <dbReference type="EMBL" id="KLK87777.1"/>
    </source>
</evidence>
<feature type="domain" description="Xylose isomerase-like TIM barrel" evidence="1">
    <location>
        <begin position="23"/>
        <end position="254"/>
    </location>
</feature>
<dbReference type="EMBL" id="JXOJ01000004">
    <property type="protein sequence ID" value="KLK87777.1"/>
    <property type="molecule type" value="Genomic_DNA"/>
</dbReference>
<dbReference type="InterPro" id="IPR013022">
    <property type="entry name" value="Xyl_isomerase-like_TIM-brl"/>
</dbReference>
<dbReference type="PANTHER" id="PTHR12110:SF21">
    <property type="entry name" value="XYLOSE ISOMERASE-LIKE TIM BARREL DOMAIN-CONTAINING PROTEIN"/>
    <property type="match status" value="1"/>
</dbReference>
<dbReference type="RefSeq" id="WP_048184480.1">
    <property type="nucleotide sequence ID" value="NZ_JXOJ01000004.1"/>
</dbReference>
<dbReference type="Proteomes" id="UP000035301">
    <property type="component" value="Unassembled WGS sequence"/>
</dbReference>
<protein>
    <submittedName>
        <fullName evidence="2">Xylose isomerase</fullName>
    </submittedName>
</protein>
<dbReference type="InterPro" id="IPR050312">
    <property type="entry name" value="IolE/XylAMocC-like"/>
</dbReference>